<sequence length="30" mass="3518">MRLFIVTSLLFESLRLCFLVDLFTPMGELI</sequence>
<protein>
    <submittedName>
        <fullName evidence="1">Uncharacterized protein</fullName>
    </submittedName>
</protein>
<dbReference type="AlphaFoldDB" id="A0A330L8Y8"/>
<name>A0A330L8Y8_9BACT</name>
<proteinExistence type="predicted"/>
<accession>A0A330L8Y8</accession>
<evidence type="ECO:0000313" key="1">
    <source>
        <dbReference type="EMBL" id="SPP65446.1"/>
    </source>
</evidence>
<gene>
    <name evidence="1" type="ORF">NITLEN_30360</name>
</gene>
<dbReference type="InParanoid" id="A0A330L8Y8"/>
<dbReference type="EMBL" id="OUNR01000016">
    <property type="protein sequence ID" value="SPP65446.1"/>
    <property type="molecule type" value="Genomic_DNA"/>
</dbReference>
<evidence type="ECO:0000313" key="2">
    <source>
        <dbReference type="Proteomes" id="UP000248168"/>
    </source>
</evidence>
<keyword evidence="2" id="KW-1185">Reference proteome</keyword>
<dbReference type="Proteomes" id="UP000248168">
    <property type="component" value="Unassembled WGS sequence"/>
</dbReference>
<reference evidence="2" key="1">
    <citation type="submission" date="2018-04" db="EMBL/GenBank/DDBJ databases">
        <authorList>
            <person name="Lucker S."/>
            <person name="Sakoula D."/>
        </authorList>
    </citation>
    <scope>NUCLEOTIDE SEQUENCE [LARGE SCALE GENOMIC DNA]</scope>
</reference>
<organism evidence="1 2">
    <name type="scientific">Nitrospira lenta</name>
    <dbReference type="NCBI Taxonomy" id="1436998"/>
    <lineage>
        <taxon>Bacteria</taxon>
        <taxon>Pseudomonadati</taxon>
        <taxon>Nitrospirota</taxon>
        <taxon>Nitrospiria</taxon>
        <taxon>Nitrospirales</taxon>
        <taxon>Nitrospiraceae</taxon>
        <taxon>Nitrospira</taxon>
    </lineage>
</organism>